<evidence type="ECO:0000256" key="2">
    <source>
        <dbReference type="SAM" id="Phobius"/>
    </source>
</evidence>
<feature type="transmembrane region" description="Helical" evidence="2">
    <location>
        <begin position="82"/>
        <end position="101"/>
    </location>
</feature>
<dbReference type="Pfam" id="PF17248">
    <property type="entry name" value="DUF5317"/>
    <property type="match status" value="1"/>
</dbReference>
<feature type="transmembrane region" description="Helical" evidence="2">
    <location>
        <begin position="148"/>
        <end position="171"/>
    </location>
</feature>
<gene>
    <name evidence="3" type="ORF">UFOPK3914_01934</name>
    <name evidence="4" type="ORF">UFOPK4173_01224</name>
</gene>
<reference evidence="3" key="1">
    <citation type="submission" date="2020-05" db="EMBL/GenBank/DDBJ databases">
        <authorList>
            <person name="Chiriac C."/>
            <person name="Salcher M."/>
            <person name="Ghai R."/>
            <person name="Kavagutti S V."/>
        </authorList>
    </citation>
    <scope>NUCLEOTIDE SEQUENCE</scope>
</reference>
<sequence>MALLPTLLAIGIGVGLGLYWGGSLENMMTWRPLYWQALLGGIGVSLLLDLFGIGGFFGALLLILATAAILGFAIVNLRTGGMVLVVAGLGLNLFVTLINWATPVSGSALVSAGILTSKQLPEVTLTGGRELADGALFGFLGDVIPLPWGHVISIGDVLILVGITLVTASVLRQYQVGGGSPRSGMRSAPNDYRSALDALGRGPAPRRGPGLHPSRRVVPPESKLVKRPGSDPR</sequence>
<dbReference type="EMBL" id="CAFBOG010000254">
    <property type="protein sequence ID" value="CAB4997316.1"/>
    <property type="molecule type" value="Genomic_DNA"/>
</dbReference>
<dbReference type="AlphaFoldDB" id="A0A6J7NW00"/>
<keyword evidence="2" id="KW-0812">Transmembrane</keyword>
<protein>
    <submittedName>
        <fullName evidence="3">Unannotated protein</fullName>
    </submittedName>
</protein>
<feature type="transmembrane region" description="Helical" evidence="2">
    <location>
        <begin position="6"/>
        <end position="21"/>
    </location>
</feature>
<accession>A0A6J7NW00</accession>
<evidence type="ECO:0000313" key="3">
    <source>
        <dbReference type="EMBL" id="CAB4997316.1"/>
    </source>
</evidence>
<name>A0A6J7NW00_9ZZZZ</name>
<dbReference type="InterPro" id="IPR035168">
    <property type="entry name" value="DUF5317"/>
</dbReference>
<evidence type="ECO:0000313" key="4">
    <source>
        <dbReference type="EMBL" id="CAB5036307.1"/>
    </source>
</evidence>
<evidence type="ECO:0000256" key="1">
    <source>
        <dbReference type="SAM" id="MobiDB-lite"/>
    </source>
</evidence>
<keyword evidence="2" id="KW-1133">Transmembrane helix</keyword>
<feature type="transmembrane region" description="Helical" evidence="2">
    <location>
        <begin position="57"/>
        <end position="75"/>
    </location>
</feature>
<feature type="region of interest" description="Disordered" evidence="1">
    <location>
        <begin position="178"/>
        <end position="233"/>
    </location>
</feature>
<organism evidence="3">
    <name type="scientific">freshwater metagenome</name>
    <dbReference type="NCBI Taxonomy" id="449393"/>
    <lineage>
        <taxon>unclassified sequences</taxon>
        <taxon>metagenomes</taxon>
        <taxon>ecological metagenomes</taxon>
    </lineage>
</organism>
<proteinExistence type="predicted"/>
<dbReference type="EMBL" id="CAFBPW010000145">
    <property type="protein sequence ID" value="CAB5036307.1"/>
    <property type="molecule type" value="Genomic_DNA"/>
</dbReference>
<keyword evidence="2" id="KW-0472">Membrane</keyword>
<feature type="compositionally biased region" description="Low complexity" evidence="1">
    <location>
        <begin position="198"/>
        <end position="211"/>
    </location>
</feature>